<dbReference type="RefSeq" id="WP_126659666.1">
    <property type="nucleotide sequence ID" value="NZ_RYYR01000018.1"/>
</dbReference>
<evidence type="ECO:0000313" key="4">
    <source>
        <dbReference type="Proteomes" id="UP000287910"/>
    </source>
</evidence>
<dbReference type="SUPFAM" id="SSF53474">
    <property type="entry name" value="alpha/beta-Hydrolases"/>
    <property type="match status" value="1"/>
</dbReference>
<dbReference type="AlphaFoldDB" id="A0A432L9Z5"/>
<evidence type="ECO:0000259" key="2">
    <source>
        <dbReference type="Pfam" id="PF07859"/>
    </source>
</evidence>
<organism evidence="3 4">
    <name type="scientific">Lysinibacillus antri</name>
    <dbReference type="NCBI Taxonomy" id="2498145"/>
    <lineage>
        <taxon>Bacteria</taxon>
        <taxon>Bacillati</taxon>
        <taxon>Bacillota</taxon>
        <taxon>Bacilli</taxon>
        <taxon>Bacillales</taxon>
        <taxon>Bacillaceae</taxon>
        <taxon>Lysinibacillus</taxon>
    </lineage>
</organism>
<keyword evidence="4" id="KW-1185">Reference proteome</keyword>
<feature type="domain" description="Alpha/beta hydrolase fold-3" evidence="2">
    <location>
        <begin position="67"/>
        <end position="275"/>
    </location>
</feature>
<dbReference type="Gene3D" id="3.40.50.1820">
    <property type="entry name" value="alpha/beta hydrolase"/>
    <property type="match status" value="1"/>
</dbReference>
<dbReference type="InterPro" id="IPR029058">
    <property type="entry name" value="AB_hydrolase_fold"/>
</dbReference>
<dbReference type="EMBL" id="RYYR01000018">
    <property type="protein sequence ID" value="RUL50915.1"/>
    <property type="molecule type" value="Genomic_DNA"/>
</dbReference>
<gene>
    <name evidence="3" type="ORF">EK386_13285</name>
</gene>
<dbReference type="Pfam" id="PF07859">
    <property type="entry name" value="Abhydrolase_3"/>
    <property type="match status" value="1"/>
</dbReference>
<dbReference type="InterPro" id="IPR050300">
    <property type="entry name" value="GDXG_lipolytic_enzyme"/>
</dbReference>
<accession>A0A432L9Z5</accession>
<protein>
    <submittedName>
        <fullName evidence="3">Alpha/beta hydrolase</fullName>
    </submittedName>
</protein>
<keyword evidence="1 3" id="KW-0378">Hydrolase</keyword>
<evidence type="ECO:0000256" key="1">
    <source>
        <dbReference type="ARBA" id="ARBA00022801"/>
    </source>
</evidence>
<reference evidence="3 4" key="1">
    <citation type="submission" date="2018-12" db="EMBL/GenBank/DDBJ databases">
        <title>Lysinibacillus antri sp. nov., isolated from a cave soil.</title>
        <authorList>
            <person name="Narsing Rao M.P."/>
            <person name="Zhang H."/>
            <person name="Dong Z.-Y."/>
            <person name="Niu X.-K."/>
            <person name="Zhang K."/>
            <person name="Fang B.-Z."/>
            <person name="Kang Y.-Q."/>
            <person name="Xiao M."/>
            <person name="Li W.-J."/>
        </authorList>
    </citation>
    <scope>NUCLEOTIDE SEQUENCE [LARGE SCALE GENOMIC DNA]</scope>
    <source>
        <strain evidence="3 4">SYSU K30002</strain>
    </source>
</reference>
<proteinExistence type="predicted"/>
<comment type="caution">
    <text evidence="3">The sequence shown here is derived from an EMBL/GenBank/DDBJ whole genome shotgun (WGS) entry which is preliminary data.</text>
</comment>
<dbReference type="Proteomes" id="UP000287910">
    <property type="component" value="Unassembled WGS sequence"/>
</dbReference>
<dbReference type="InterPro" id="IPR013094">
    <property type="entry name" value="AB_hydrolase_3"/>
</dbReference>
<evidence type="ECO:0000313" key="3">
    <source>
        <dbReference type="EMBL" id="RUL50915.1"/>
    </source>
</evidence>
<dbReference type="PANTHER" id="PTHR48081">
    <property type="entry name" value="AB HYDROLASE SUPERFAMILY PROTEIN C4A8.06C"/>
    <property type="match status" value="1"/>
</dbReference>
<name>A0A432L9Z5_9BACI</name>
<dbReference type="GO" id="GO:0016787">
    <property type="term" value="F:hydrolase activity"/>
    <property type="evidence" value="ECO:0007669"/>
    <property type="project" value="UniProtKB-KW"/>
</dbReference>
<dbReference type="PANTHER" id="PTHR48081:SF8">
    <property type="entry name" value="ALPHA_BETA HYDROLASE FOLD-3 DOMAIN-CONTAINING PROTEIN-RELATED"/>
    <property type="match status" value="1"/>
</dbReference>
<sequence length="299" mass="33440">MPLHHYIEQYFQKYPDARWKGIDVDNPPIEKRPKVLNIEDMTVNAGTHQIPIRIYTPEESAPYPLHVFFHGGSYINGSLESHDVSCRLICSLSGVKVIAVDYRKAPEHPAPAAFQDCYTVTKWVVDNAEQLGGNQHNISVGGSSAGGNLATCVALKSIKTGDFNLAKQVLHYPATDLDEKIKGSEYQSRDLYNAKYGVDITQSQTHLKHGEQENSPFISPIEATSDMLEKMPDTLIFTAEYDPLCDEGEAYAEKLKEAGVNVRLVRFDGDIHGFMQYFPGSPDYMRGYDITSEFLIGEQ</sequence>